<dbReference type="SMR" id="A7KH10"/>
<dbReference type="GO" id="GO:0003700">
    <property type="term" value="F:DNA-binding transcription factor activity"/>
    <property type="evidence" value="ECO:0007669"/>
    <property type="project" value="TreeGrafter"/>
</dbReference>
<protein>
    <submittedName>
        <fullName evidence="6">NapR7</fullName>
    </submittedName>
</protein>
<dbReference type="Pfam" id="PF17754">
    <property type="entry name" value="TetR_C_14"/>
    <property type="match status" value="1"/>
</dbReference>
<dbReference type="EMBL" id="EF397638">
    <property type="protein sequence ID" value="ABS50469.1"/>
    <property type="molecule type" value="Genomic_DNA"/>
</dbReference>
<accession>A7KH10</accession>
<dbReference type="Gene3D" id="1.10.357.10">
    <property type="entry name" value="Tetracycline Repressor, domain 2"/>
    <property type="match status" value="1"/>
</dbReference>
<keyword evidence="3" id="KW-0804">Transcription</keyword>
<dbReference type="InterPro" id="IPR001647">
    <property type="entry name" value="HTH_TetR"/>
</dbReference>
<dbReference type="PANTHER" id="PTHR30055">
    <property type="entry name" value="HTH-TYPE TRANSCRIPTIONAL REGULATOR RUTR"/>
    <property type="match status" value="1"/>
</dbReference>
<evidence type="ECO:0000256" key="1">
    <source>
        <dbReference type="ARBA" id="ARBA00023015"/>
    </source>
</evidence>
<evidence type="ECO:0000313" key="6">
    <source>
        <dbReference type="EMBL" id="ABS50469.1"/>
    </source>
</evidence>
<gene>
    <name evidence="6" type="primary">napR7</name>
</gene>
<evidence type="ECO:0000259" key="5">
    <source>
        <dbReference type="PROSITE" id="PS50977"/>
    </source>
</evidence>
<dbReference type="PROSITE" id="PS50977">
    <property type="entry name" value="HTH_TETR_2"/>
    <property type="match status" value="1"/>
</dbReference>
<feature type="domain" description="HTH tetR-type" evidence="5">
    <location>
        <begin position="31"/>
        <end position="91"/>
    </location>
</feature>
<dbReference type="PRINTS" id="PR00455">
    <property type="entry name" value="HTHTETR"/>
</dbReference>
<dbReference type="InterPro" id="IPR009057">
    <property type="entry name" value="Homeodomain-like_sf"/>
</dbReference>
<evidence type="ECO:0000256" key="4">
    <source>
        <dbReference type="PROSITE-ProRule" id="PRU00335"/>
    </source>
</evidence>
<dbReference type="InterPro" id="IPR041347">
    <property type="entry name" value="MftR_C"/>
</dbReference>
<dbReference type="Pfam" id="PF00440">
    <property type="entry name" value="TetR_N"/>
    <property type="match status" value="1"/>
</dbReference>
<reference evidence="6" key="1">
    <citation type="journal article" date="2007" name="J. Biol. Chem.">
        <title>Molecular basis for chloronium-mediated meroterpene cyclization: cloning, sequencing, and heterologous expression of the napyradiomycin biosynthetic gene cluster.</title>
        <authorList>
            <person name="Winter J.M."/>
            <person name="Moffitt M.C."/>
            <person name="Zazopoulos E."/>
            <person name="McAlpine J.B."/>
            <person name="Dorrestein P.C."/>
            <person name="Moore B.S."/>
        </authorList>
    </citation>
    <scope>NUCLEOTIDE SEQUENCE</scope>
    <source>
        <strain evidence="6">NRRL 18422</strain>
    </source>
</reference>
<keyword evidence="2 4" id="KW-0238">DNA-binding</keyword>
<keyword evidence="1" id="KW-0805">Transcription regulation</keyword>
<dbReference type="SUPFAM" id="SSF46689">
    <property type="entry name" value="Homeodomain-like"/>
    <property type="match status" value="1"/>
</dbReference>
<dbReference type="InterPro" id="IPR050109">
    <property type="entry name" value="HTH-type_TetR-like_transc_reg"/>
</dbReference>
<feature type="DNA-binding region" description="H-T-H motif" evidence="4">
    <location>
        <begin position="54"/>
        <end position="73"/>
    </location>
</feature>
<proteinExistence type="predicted"/>
<dbReference type="AlphaFoldDB" id="A7KH10"/>
<dbReference type="PANTHER" id="PTHR30055:SF234">
    <property type="entry name" value="HTH-TYPE TRANSCRIPTIONAL REGULATOR BETI"/>
    <property type="match status" value="1"/>
</dbReference>
<sequence>MNQGPSAAADSAMSAIAGAEAGLGLRERKKLRTRQAIRAAARRLIDERGYDSTTIEQIAAAAEVSPSTVFRYFPSKEHIVLTDDYANFTMAFLRERLADEPPLTALRGVLTEMVRGFAGDLSEDYRWRRRLVRRVPAVRALVGESQDRWIDTVSEVLAERAGVPADNLELRVLVGAVTGALHQVLWGDRSEDTDLVAMIERALVVLEHPDSLGYPGTTG</sequence>
<evidence type="ECO:0000256" key="2">
    <source>
        <dbReference type="ARBA" id="ARBA00023125"/>
    </source>
</evidence>
<evidence type="ECO:0000256" key="3">
    <source>
        <dbReference type="ARBA" id="ARBA00023163"/>
    </source>
</evidence>
<organism evidence="6">
    <name type="scientific">Streptomyces aculeolatus</name>
    <dbReference type="NCBI Taxonomy" id="270689"/>
    <lineage>
        <taxon>Bacteria</taxon>
        <taxon>Bacillati</taxon>
        <taxon>Actinomycetota</taxon>
        <taxon>Actinomycetes</taxon>
        <taxon>Kitasatosporales</taxon>
        <taxon>Streptomycetaceae</taxon>
        <taxon>Streptomyces</taxon>
    </lineage>
</organism>
<name>A7KH10_9ACTN</name>
<dbReference type="Gene3D" id="1.10.10.60">
    <property type="entry name" value="Homeodomain-like"/>
    <property type="match status" value="1"/>
</dbReference>
<dbReference type="GO" id="GO:0000976">
    <property type="term" value="F:transcription cis-regulatory region binding"/>
    <property type="evidence" value="ECO:0007669"/>
    <property type="project" value="TreeGrafter"/>
</dbReference>